<evidence type="ECO:0000256" key="7">
    <source>
        <dbReference type="ARBA" id="ARBA00022697"/>
    </source>
</evidence>
<evidence type="ECO:0000256" key="8">
    <source>
        <dbReference type="ARBA" id="ARBA00022898"/>
    </source>
</evidence>
<dbReference type="PROSITE" id="PS00165">
    <property type="entry name" value="DEHYDRATASE_SER_THR"/>
    <property type="match status" value="1"/>
</dbReference>
<dbReference type="Pfam" id="PF14821">
    <property type="entry name" value="Thr_synth_N"/>
    <property type="match status" value="1"/>
</dbReference>
<evidence type="ECO:0000313" key="16">
    <source>
        <dbReference type="Proteomes" id="UP000056905"/>
    </source>
</evidence>
<dbReference type="GO" id="GO:0009088">
    <property type="term" value="P:threonine biosynthetic process"/>
    <property type="evidence" value="ECO:0007669"/>
    <property type="project" value="UniProtKB-UniRule"/>
</dbReference>
<comment type="catalytic activity">
    <reaction evidence="10">
        <text>O-phospho-L-homoserine + H2O = L-threonine + phosphate</text>
        <dbReference type="Rhea" id="RHEA:10840"/>
        <dbReference type="ChEBI" id="CHEBI:15377"/>
        <dbReference type="ChEBI" id="CHEBI:43474"/>
        <dbReference type="ChEBI" id="CHEBI:57590"/>
        <dbReference type="ChEBI" id="CHEBI:57926"/>
        <dbReference type="EC" id="4.2.3.1"/>
    </reaction>
</comment>
<dbReference type="SUPFAM" id="SSF53686">
    <property type="entry name" value="Tryptophan synthase beta subunit-like PLP-dependent enzymes"/>
    <property type="match status" value="1"/>
</dbReference>
<dbReference type="STRING" id="69395.AQ619_01295"/>
<dbReference type="InterPro" id="IPR000634">
    <property type="entry name" value="Ser/Thr_deHydtase_PyrdxlP-BS"/>
</dbReference>
<organism evidence="15 16">
    <name type="scientific">Caulobacter henricii</name>
    <dbReference type="NCBI Taxonomy" id="69395"/>
    <lineage>
        <taxon>Bacteria</taxon>
        <taxon>Pseudomonadati</taxon>
        <taxon>Pseudomonadota</taxon>
        <taxon>Alphaproteobacteria</taxon>
        <taxon>Caulobacterales</taxon>
        <taxon>Caulobacteraceae</taxon>
        <taxon>Caulobacter</taxon>
    </lineage>
</organism>
<dbReference type="AlphaFoldDB" id="A0A0P0NVT3"/>
<dbReference type="InterPro" id="IPR037158">
    <property type="entry name" value="Thr_synth_N_sf"/>
</dbReference>
<feature type="domain" description="Threonine synthase N-terminal" evidence="14">
    <location>
        <begin position="2"/>
        <end position="80"/>
    </location>
</feature>
<evidence type="ECO:0000256" key="3">
    <source>
        <dbReference type="ARBA" id="ARBA00005517"/>
    </source>
</evidence>
<evidence type="ECO:0000256" key="6">
    <source>
        <dbReference type="ARBA" id="ARBA00022605"/>
    </source>
</evidence>
<dbReference type="InterPro" id="IPR036052">
    <property type="entry name" value="TrpB-like_PALP_sf"/>
</dbReference>
<dbReference type="KEGG" id="chq:AQ619_01295"/>
<dbReference type="NCBIfam" id="TIGR00260">
    <property type="entry name" value="thrC"/>
    <property type="match status" value="1"/>
</dbReference>
<evidence type="ECO:0000313" key="15">
    <source>
        <dbReference type="EMBL" id="ALL12101.1"/>
    </source>
</evidence>
<proteinExistence type="inferred from homology"/>
<dbReference type="RefSeq" id="WP_062143146.1">
    <property type="nucleotide sequence ID" value="NZ_CP013002.1"/>
</dbReference>
<dbReference type="GO" id="GO:0030170">
    <property type="term" value="F:pyridoxal phosphate binding"/>
    <property type="evidence" value="ECO:0007669"/>
    <property type="project" value="InterPro"/>
</dbReference>
<evidence type="ECO:0000259" key="13">
    <source>
        <dbReference type="Pfam" id="PF00291"/>
    </source>
</evidence>
<keyword evidence="16" id="KW-1185">Reference proteome</keyword>
<protein>
    <recommendedName>
        <fullName evidence="5 11">Threonine synthase</fullName>
        <ecNumber evidence="4 11">4.2.3.1</ecNumber>
    </recommendedName>
</protein>
<keyword evidence="8 12" id="KW-0663">Pyridoxal phosphate</keyword>
<evidence type="ECO:0000256" key="9">
    <source>
        <dbReference type="ARBA" id="ARBA00023239"/>
    </source>
</evidence>
<dbReference type="InterPro" id="IPR001926">
    <property type="entry name" value="TrpB-like_PALP"/>
</dbReference>
<keyword evidence="6" id="KW-0028">Amino-acid biosynthesis</keyword>
<accession>A0A0P0NVT3</accession>
<name>A0A0P0NVT3_9CAUL</name>
<dbReference type="InterPro" id="IPR004450">
    <property type="entry name" value="Thr_synthase-like"/>
</dbReference>
<dbReference type="Proteomes" id="UP000056905">
    <property type="component" value="Chromosome"/>
</dbReference>
<evidence type="ECO:0000256" key="11">
    <source>
        <dbReference type="NCBIfam" id="TIGR00260"/>
    </source>
</evidence>
<dbReference type="PANTHER" id="PTHR42690">
    <property type="entry name" value="THREONINE SYNTHASE FAMILY MEMBER"/>
    <property type="match status" value="1"/>
</dbReference>
<dbReference type="GO" id="GO:0004795">
    <property type="term" value="F:threonine synthase activity"/>
    <property type="evidence" value="ECO:0007669"/>
    <property type="project" value="UniProtKB-UniRule"/>
</dbReference>
<evidence type="ECO:0000256" key="1">
    <source>
        <dbReference type="ARBA" id="ARBA00001933"/>
    </source>
</evidence>
<dbReference type="PANTHER" id="PTHR42690:SF1">
    <property type="entry name" value="THREONINE SYNTHASE-LIKE 2"/>
    <property type="match status" value="1"/>
</dbReference>
<evidence type="ECO:0000256" key="12">
    <source>
        <dbReference type="PIRSR" id="PIRSR604450-51"/>
    </source>
</evidence>
<dbReference type="Gene3D" id="3.90.1380.10">
    <property type="entry name" value="Threonine synthase, N-terminal domain"/>
    <property type="match status" value="1"/>
</dbReference>
<evidence type="ECO:0000259" key="14">
    <source>
        <dbReference type="Pfam" id="PF14821"/>
    </source>
</evidence>
<dbReference type="Gene3D" id="3.40.50.1100">
    <property type="match status" value="2"/>
</dbReference>
<dbReference type="eggNOG" id="COG0498">
    <property type="taxonomic scope" value="Bacteria"/>
</dbReference>
<dbReference type="InterPro" id="IPR051166">
    <property type="entry name" value="Threonine_Synthase"/>
</dbReference>
<comment type="similarity">
    <text evidence="3">Belongs to the threonine synthase family.</text>
</comment>
<dbReference type="UniPathway" id="UPA00050">
    <property type="reaction ID" value="UER00065"/>
</dbReference>
<dbReference type="CDD" id="cd01560">
    <property type="entry name" value="Thr-synth_2"/>
    <property type="match status" value="1"/>
</dbReference>
<dbReference type="EMBL" id="CP013002">
    <property type="protein sequence ID" value="ALL12101.1"/>
    <property type="molecule type" value="Genomic_DNA"/>
</dbReference>
<evidence type="ECO:0000256" key="10">
    <source>
        <dbReference type="ARBA" id="ARBA00049144"/>
    </source>
</evidence>
<dbReference type="OrthoDB" id="9763107at2"/>
<comment type="cofactor">
    <cofactor evidence="1 12">
        <name>pyridoxal 5'-phosphate</name>
        <dbReference type="ChEBI" id="CHEBI:597326"/>
    </cofactor>
</comment>
<gene>
    <name evidence="15" type="ORF">AQ619_01295</name>
</gene>
<feature type="domain" description="Tryptophan synthase beta chain-like PALP" evidence="13">
    <location>
        <begin position="92"/>
        <end position="327"/>
    </location>
</feature>
<sequence length="466" mass="49684">MRYVSTRGEAAPIGFLDAVLAGLAPDGGLYVPSEWPSFTKAEIAAFAGQPYAKVAAAVMGKFVGNDIPAEILAEMCEEAYATFAHSAVTPVKQLGPNRFLLELFHGPTLAFKDVAMQLLGRLYDYVLERQSRKMTIICATSGDTGGAAVEAFRGRKNARIVALFPEGRISEVQRRFMTTATDDNVACVSILGSFDDCQAIVKQAFQDDQFRHAVDLSGVNSINWARIAAQSVYYFTAAVALGGPERPVAFVVPTGNFGDAYAAFVASKLGLPIAQITCATNSNDILARTFEEGRYARGAVTATQSPAMDIQVASNFERLYFEAVRRDGVETGRAFRGFGDSGLIDIPPSAFALMRELFRGAAVSEADTAKTMLSTLNETGEVIDPHTAVGVAAAARVQLTDPTIPVVVLSTAHPAKFPEAVAAACGLTPATPRATPDLSQKPERFERLPASGETVKAFVRTFAATT</sequence>
<feature type="modified residue" description="N6-(pyridoxal phosphate)lysine" evidence="12">
    <location>
        <position position="112"/>
    </location>
</feature>
<evidence type="ECO:0000256" key="2">
    <source>
        <dbReference type="ARBA" id="ARBA00004979"/>
    </source>
</evidence>
<dbReference type="Pfam" id="PF00291">
    <property type="entry name" value="PALP"/>
    <property type="match status" value="1"/>
</dbReference>
<keyword evidence="7" id="KW-0791">Threonine biosynthesis</keyword>
<evidence type="ECO:0000256" key="4">
    <source>
        <dbReference type="ARBA" id="ARBA00013028"/>
    </source>
</evidence>
<comment type="pathway">
    <text evidence="2">Amino-acid biosynthesis; L-threonine biosynthesis; L-threonine from L-aspartate: step 5/5.</text>
</comment>
<keyword evidence="9 15" id="KW-0456">Lyase</keyword>
<dbReference type="Pfam" id="PF24857">
    <property type="entry name" value="THR4_C"/>
    <property type="match status" value="1"/>
</dbReference>
<evidence type="ECO:0000256" key="5">
    <source>
        <dbReference type="ARBA" id="ARBA00018679"/>
    </source>
</evidence>
<dbReference type="EC" id="4.2.3.1" evidence="4 11"/>
<dbReference type="InterPro" id="IPR029144">
    <property type="entry name" value="Thr_synth_N"/>
</dbReference>
<reference evidence="15 16" key="1">
    <citation type="submission" date="2015-10" db="EMBL/GenBank/DDBJ databases">
        <title>Conservation of the essential genome among Caulobacter and Brevundimonas species.</title>
        <authorList>
            <person name="Scott D."/>
            <person name="Ely B."/>
        </authorList>
    </citation>
    <scope>NUCLEOTIDE SEQUENCE [LARGE SCALE GENOMIC DNA]</scope>
    <source>
        <strain evidence="15 16">CB4</strain>
    </source>
</reference>